<proteinExistence type="predicted"/>
<protein>
    <submittedName>
        <fullName evidence="2">Uncharacterized protein</fullName>
    </submittedName>
</protein>
<sequence>MSGSEQVQSVEVEKTASPSLPPAAAAAVASPSSCRKKKSDTTSTTFFGDVVDHIDEFVHASMDEHKDCLKKTLNKMFGMSKAVASGAGTTNSSAPVENLMSRPATSD</sequence>
<dbReference type="PANTHER" id="PTHR33622">
    <property type="entry name" value="OS03G0724500 PROTEIN"/>
    <property type="match status" value="1"/>
</dbReference>
<gene>
    <name evidence="2" type="ORF">CSSPJE1EN1_LOCUS7582</name>
</gene>
<feature type="compositionally biased region" description="Low complexity" evidence="1">
    <location>
        <begin position="16"/>
        <end position="33"/>
    </location>
</feature>
<dbReference type="PANTHER" id="PTHR33622:SF10">
    <property type="entry name" value="MARKER FOR OXIDATIVE STRESS RESPONSE PROTEIN"/>
    <property type="match status" value="1"/>
</dbReference>
<feature type="region of interest" description="Disordered" evidence="1">
    <location>
        <begin position="84"/>
        <end position="107"/>
    </location>
</feature>
<keyword evidence="3" id="KW-1185">Reference proteome</keyword>
<organism evidence="2 3">
    <name type="scientific">Sphagnum jensenii</name>
    <dbReference type="NCBI Taxonomy" id="128206"/>
    <lineage>
        <taxon>Eukaryota</taxon>
        <taxon>Viridiplantae</taxon>
        <taxon>Streptophyta</taxon>
        <taxon>Embryophyta</taxon>
        <taxon>Bryophyta</taxon>
        <taxon>Sphagnophytina</taxon>
        <taxon>Sphagnopsida</taxon>
        <taxon>Sphagnales</taxon>
        <taxon>Sphagnaceae</taxon>
        <taxon>Sphagnum</taxon>
    </lineage>
</organism>
<name>A0ABP0W5N2_9BRYO</name>
<evidence type="ECO:0000313" key="2">
    <source>
        <dbReference type="EMBL" id="CAK9262104.1"/>
    </source>
</evidence>
<feature type="region of interest" description="Disordered" evidence="1">
    <location>
        <begin position="1"/>
        <end position="45"/>
    </location>
</feature>
<reference evidence="2" key="1">
    <citation type="submission" date="2024-02" db="EMBL/GenBank/DDBJ databases">
        <authorList>
            <consortium name="ELIXIR-Norway"/>
            <consortium name="Elixir Norway"/>
        </authorList>
    </citation>
    <scope>NUCLEOTIDE SEQUENCE</scope>
</reference>
<dbReference type="EMBL" id="OZ020109">
    <property type="protein sequence ID" value="CAK9262104.1"/>
    <property type="molecule type" value="Genomic_DNA"/>
</dbReference>
<evidence type="ECO:0000313" key="3">
    <source>
        <dbReference type="Proteomes" id="UP001497444"/>
    </source>
</evidence>
<evidence type="ECO:0000256" key="1">
    <source>
        <dbReference type="SAM" id="MobiDB-lite"/>
    </source>
</evidence>
<dbReference type="Proteomes" id="UP001497444">
    <property type="component" value="Chromosome 14"/>
</dbReference>
<accession>A0ABP0W5N2</accession>